<feature type="compositionally biased region" description="Low complexity" evidence="11">
    <location>
        <begin position="102"/>
        <end position="113"/>
    </location>
</feature>
<dbReference type="Gene3D" id="2.60.120.10">
    <property type="entry name" value="Jelly Rolls"/>
    <property type="match status" value="3"/>
</dbReference>
<evidence type="ECO:0000256" key="1">
    <source>
        <dbReference type="ARBA" id="ARBA00004370"/>
    </source>
</evidence>
<dbReference type="Pfam" id="PF01734">
    <property type="entry name" value="Patatin"/>
    <property type="match status" value="1"/>
</dbReference>
<reference evidence="14 15" key="1">
    <citation type="journal article" date="2024" name="Nat. Commun.">
        <title>Phylogenomics reveals the evolutionary origins of lichenization in chlorophyte algae.</title>
        <authorList>
            <person name="Puginier C."/>
            <person name="Libourel C."/>
            <person name="Otte J."/>
            <person name="Skaloud P."/>
            <person name="Haon M."/>
            <person name="Grisel S."/>
            <person name="Petersen M."/>
            <person name="Berrin J.G."/>
            <person name="Delaux P.M."/>
            <person name="Dal Grande F."/>
            <person name="Keller J."/>
        </authorList>
    </citation>
    <scope>NUCLEOTIDE SEQUENCE [LARGE SCALE GENOMIC DNA]</scope>
    <source>
        <strain evidence="14 15">SAG 2145</strain>
    </source>
</reference>
<dbReference type="EC" id="3.1.1.-" evidence="10"/>
<dbReference type="EMBL" id="JALJOS010000001">
    <property type="protein sequence ID" value="KAK9844776.1"/>
    <property type="molecule type" value="Genomic_DNA"/>
</dbReference>
<evidence type="ECO:0000256" key="11">
    <source>
        <dbReference type="SAM" id="MobiDB-lite"/>
    </source>
</evidence>
<dbReference type="InterPro" id="IPR018490">
    <property type="entry name" value="cNMP-bd_dom_sf"/>
</dbReference>
<accession>A0AAW1SGL5</accession>
<feature type="region of interest" description="Disordered" evidence="11">
    <location>
        <begin position="878"/>
        <end position="897"/>
    </location>
</feature>
<evidence type="ECO:0000256" key="9">
    <source>
        <dbReference type="PROSITE-ProRule" id="PRU01161"/>
    </source>
</evidence>
<feature type="region of interest" description="Disordered" evidence="11">
    <location>
        <begin position="75"/>
        <end position="119"/>
    </location>
</feature>
<dbReference type="GO" id="GO:0016042">
    <property type="term" value="P:lipid catabolic process"/>
    <property type="evidence" value="ECO:0007669"/>
    <property type="project" value="UniProtKB-UniRule"/>
</dbReference>
<feature type="active site" description="Proton acceptor" evidence="9">
    <location>
        <position position="1139"/>
    </location>
</feature>
<feature type="compositionally biased region" description="Polar residues" evidence="11">
    <location>
        <begin position="1732"/>
        <end position="1750"/>
    </location>
</feature>
<comment type="similarity">
    <text evidence="10">Belongs to the patatin family.</text>
</comment>
<keyword evidence="7 9" id="KW-0443">Lipid metabolism</keyword>
<comment type="domain">
    <text evidence="10">The nitrogen atoms of the two glycine residues in the GGXR motif define the oxyanion hole, and stabilize the oxyanion that forms during the nucleophilic attack by the catalytic serine during substrate cleavage.</text>
</comment>
<dbReference type="PROSITE" id="PS51635">
    <property type="entry name" value="PNPLA"/>
    <property type="match status" value="1"/>
</dbReference>
<keyword evidence="8" id="KW-0472">Membrane</keyword>
<feature type="short sequence motif" description="GXGXXG" evidence="9">
    <location>
        <begin position="990"/>
        <end position="995"/>
    </location>
</feature>
<dbReference type="InterPro" id="IPR050301">
    <property type="entry name" value="NTE"/>
</dbReference>
<dbReference type="InterPro" id="IPR056556">
    <property type="entry name" value="NTE1_P-loop_dom"/>
</dbReference>
<comment type="similarity">
    <text evidence="2">Belongs to the NTE family.</text>
</comment>
<dbReference type="InterPro" id="IPR000595">
    <property type="entry name" value="cNMP-bd_dom"/>
</dbReference>
<feature type="compositionally biased region" description="Polar residues" evidence="11">
    <location>
        <begin position="1708"/>
        <end position="1724"/>
    </location>
</feature>
<dbReference type="PANTHER" id="PTHR14226">
    <property type="entry name" value="NEUROPATHY TARGET ESTERASE/SWISS CHEESE D.MELANOGASTER"/>
    <property type="match status" value="1"/>
</dbReference>
<feature type="domain" description="PNPLA" evidence="13">
    <location>
        <begin position="986"/>
        <end position="1152"/>
    </location>
</feature>
<dbReference type="InterPro" id="IPR002641">
    <property type="entry name" value="PNPLA_dom"/>
</dbReference>
<dbReference type="SUPFAM" id="SSF52151">
    <property type="entry name" value="FabD/lysophospholipase-like"/>
    <property type="match status" value="1"/>
</dbReference>
<feature type="compositionally biased region" description="Low complexity" evidence="11">
    <location>
        <begin position="1423"/>
        <end position="1441"/>
    </location>
</feature>
<protein>
    <recommendedName>
        <fullName evidence="10">Patatin</fullName>
        <ecNumber evidence="10">3.1.1.-</ecNumber>
    </recommendedName>
</protein>
<evidence type="ECO:0000256" key="8">
    <source>
        <dbReference type="ARBA" id="ARBA00023136"/>
    </source>
</evidence>
<dbReference type="PANTHER" id="PTHR14226:SF29">
    <property type="entry name" value="NEUROPATHY TARGET ESTERASE SWS"/>
    <property type="match status" value="1"/>
</dbReference>
<sequence length="1790" mass="192096">MNSSSSESLARSAALRALTACQHHKRAAALAVALGILAASEVCNRGVSRTLTSIRRGIAAAVATWVEEAGGLPLYTTEGNEPEDTAMSWKLPGLRGRRGSETSETSSQQQPGEALPAVPLDDSCLGRQSLGSDASSSTAEAPNFFASTKFFSCLDWKASQQLHEASQTIRLGPQDLLFEAGDDSSSGIYIVLEGQLGSYLHIGEQLLHTNTLCQGESVGDLDVLDGNPRSVTCVALEQGAVLVQISRELFLEFVADRPRTLLMYLQTAIARLWRVAFFVLRSFLELPVDSMAQPTGIANALSMAPTLAAAATLTTELGLPPALSSHASSHIPSRLGRQQSSYRHALLQGGGRDAPDLFRPGLSAVKEGSEEAGQESGSPPASQAPSMVSPFSAFSQLEPFKRARSLSDEGQQAVDGVAAAPRAPSTRASSMMPHLAHRASLKDGWDVVSRSEGGLGADFFGALKDVPDRGLMTRLTLQLARGDILLQREQLARRFFLLLKGRLLAQRVGKEGQPESALIQPGSLISCAAHLSNSRSLEGLQAAEDCRLLAFSPAELSQLLEVSSELYMQLLLAASHAFGALIRQFISLGFNRVWLHAGETAYQQGEAAHCLYLVISGRLRLLREDAAARPPVRVEEEVGRGEAVGAVWALTAGMHDTTAHCIRDSELVRLTKGSFELIAMQHPQATQAMLENMARRIAAATASRCNPNPYDSVGSTAMSAGNSGARPTAKLGLLNTPSAASRGEIVTIALVPSGAPNSRASSSHTPASMPARKLGVALKATFEQSCGRTLHVTSRMMEMSFPTAFSRLRAPFYRTKITTWMASQEEEFRFILLEADADATEWSKLCLAQADCILLVAAGRSRPEVTGVEEDLIQAVMGPSEDGSADDGTPINTTPRYSNSHGLPMDLLSGVGPSMRDRAMSDAKGRAARFRRIELVLLHEPDAEPQGTAEWLKRRSYVCRHHHIRLSYMKDMERLSRWMDGKAVGLVLSGGGSRGLAHLGVLRALDDAGISVDVVGGTSQGAFMAGLFAQGLSWEAMQLVTQSYARQMSSVRHLLWDITIPILSVFTGRAFDRVVKESFQYGASHIEDLWLRYFCMSTNLSKGKPNVHTIGLLWRLIRASMTIVGMVPPVYEDGDLLVDGGYLNNLPVDVIRSMGVEMVIVVDVEDRDASTWHEITPYDGGISGWQLLWDRWCPIPSLRFFNKLPRYNQMINALTWMSHAQNLRRMSQDYVIDLYLQPPVTRFRLMDFHLMDRIVRNASRYAWGAISEWQVQRGMVSQPGAPQTAKGRDRDREQGSLSMAAPMRRAHSASCMPQLAARHKDANRHAAQQERVQESLAALAEQSRAAAQGELQDLEDEDSTEFSSSQTSGVTSGVTSPDASMHGSSSSAGQLSGGAASRVVHQESMPRAFSATPASLRVRTHSSHAGSHSAGHSGPAVAGHAAKGGLQRQALNARRRKRYGSPQQHRPDAATTGEGRSVGSERVRGLPGSSIKAWQPVQRLSQKLPGQLPPPGVVEPSTWLPQPRSEVQSSWQGIENRMSSRRPSLEVQKAVQPALDLHALHAAQIGRRLAPHASRTPSMLAPQGSSALGPGPDSKLAQLSNAMKALSPTAHALPEPGPAGRPSPTDPSGSHQLTGHSGLSSPAHAGSKVHAGRSRLGASGLQPMSPALSPFQELQDTASGLSQDSNSGSAAAIADQNAASNAAGADARTSNVLHDLNSPSQQRSDAAVGEGEQQQATKRKLPSQQAATSSVDDEAPSSPMSMRQGPVRSRQPSHAGAEPVASFSRIDIVE</sequence>
<feature type="compositionally biased region" description="Low complexity" evidence="11">
    <location>
        <begin position="1363"/>
        <end position="1397"/>
    </location>
</feature>
<feature type="compositionally biased region" description="Low complexity" evidence="11">
    <location>
        <begin position="1334"/>
        <end position="1348"/>
    </location>
</feature>
<feature type="compositionally biased region" description="Polar residues" evidence="11">
    <location>
        <begin position="1626"/>
        <end position="1640"/>
    </location>
</feature>
<dbReference type="GO" id="GO:0016020">
    <property type="term" value="C:membrane"/>
    <property type="evidence" value="ECO:0007669"/>
    <property type="project" value="UniProtKB-SubCell"/>
</dbReference>
<feature type="short sequence motif" description="DGA/G" evidence="9">
    <location>
        <begin position="1139"/>
        <end position="1141"/>
    </location>
</feature>
<feature type="short sequence motif" description="GXSXG" evidence="9">
    <location>
        <begin position="1017"/>
        <end position="1021"/>
    </location>
</feature>
<proteinExistence type="inferred from homology"/>
<evidence type="ECO:0000256" key="2">
    <source>
        <dbReference type="ARBA" id="ARBA00006636"/>
    </source>
</evidence>
<feature type="domain" description="Cyclic nucleotide-binding" evidence="12">
    <location>
        <begin position="597"/>
        <end position="696"/>
    </location>
</feature>
<comment type="caution">
    <text evidence="14">The sequence shown here is derived from an EMBL/GenBank/DDBJ whole genome shotgun (WGS) entry which is preliminary data.</text>
</comment>
<feature type="region of interest" description="Disordered" evidence="11">
    <location>
        <begin position="1274"/>
        <end position="1533"/>
    </location>
</feature>
<organism evidence="14 15">
    <name type="scientific">Apatococcus lobatus</name>
    <dbReference type="NCBI Taxonomy" id="904363"/>
    <lineage>
        <taxon>Eukaryota</taxon>
        <taxon>Viridiplantae</taxon>
        <taxon>Chlorophyta</taxon>
        <taxon>core chlorophytes</taxon>
        <taxon>Trebouxiophyceae</taxon>
        <taxon>Chlorellales</taxon>
        <taxon>Chlorellaceae</taxon>
        <taxon>Apatococcus</taxon>
    </lineage>
</organism>
<dbReference type="Pfam" id="PF00027">
    <property type="entry name" value="cNMP_binding"/>
    <property type="match status" value="3"/>
</dbReference>
<evidence type="ECO:0000313" key="15">
    <source>
        <dbReference type="Proteomes" id="UP001438707"/>
    </source>
</evidence>
<dbReference type="CDD" id="cd00038">
    <property type="entry name" value="CAP_ED"/>
    <property type="match status" value="3"/>
</dbReference>
<dbReference type="Proteomes" id="UP001438707">
    <property type="component" value="Unassembled WGS sequence"/>
</dbReference>
<evidence type="ECO:0000256" key="3">
    <source>
        <dbReference type="ARBA" id="ARBA00022692"/>
    </source>
</evidence>
<evidence type="ECO:0000256" key="5">
    <source>
        <dbReference type="ARBA" id="ARBA00022963"/>
    </source>
</evidence>
<feature type="region of interest" description="Disordered" evidence="11">
    <location>
        <begin position="1571"/>
        <end position="1596"/>
    </location>
</feature>
<evidence type="ECO:0000256" key="10">
    <source>
        <dbReference type="RuleBase" id="RU361262"/>
    </source>
</evidence>
<name>A0AAW1SGL5_9CHLO</name>
<evidence type="ECO:0000259" key="13">
    <source>
        <dbReference type="PROSITE" id="PS51635"/>
    </source>
</evidence>
<feature type="compositionally biased region" description="Low complexity" evidence="11">
    <location>
        <begin position="1688"/>
        <end position="1707"/>
    </location>
</feature>
<feature type="region of interest" description="Disordered" evidence="11">
    <location>
        <begin position="1609"/>
        <end position="1790"/>
    </location>
</feature>
<evidence type="ECO:0000259" key="12">
    <source>
        <dbReference type="PROSITE" id="PS50042"/>
    </source>
</evidence>
<evidence type="ECO:0000313" key="14">
    <source>
        <dbReference type="EMBL" id="KAK9844776.1"/>
    </source>
</evidence>
<keyword evidence="3" id="KW-0812">Transmembrane</keyword>
<comment type="subcellular location">
    <subcellularLocation>
        <location evidence="1">Membrane</location>
    </subcellularLocation>
</comment>
<gene>
    <name evidence="14" type="ORF">WJX74_006778</name>
</gene>
<feature type="compositionally biased region" description="Pro residues" evidence="11">
    <location>
        <begin position="1615"/>
        <end position="1625"/>
    </location>
</feature>
<dbReference type="InterPro" id="IPR014710">
    <property type="entry name" value="RmlC-like_jellyroll"/>
</dbReference>
<dbReference type="PROSITE" id="PS50042">
    <property type="entry name" value="CNMP_BINDING_3"/>
    <property type="match status" value="2"/>
</dbReference>
<keyword evidence="5 9" id="KW-0442">Lipid degradation</keyword>
<keyword evidence="6" id="KW-1133">Transmembrane helix</keyword>
<feature type="compositionally biased region" description="Basic and acidic residues" evidence="11">
    <location>
        <begin position="1318"/>
        <end position="1333"/>
    </location>
</feature>
<feature type="active site" description="Nucleophile" evidence="9">
    <location>
        <position position="1019"/>
    </location>
</feature>
<dbReference type="SMART" id="SM00100">
    <property type="entry name" value="cNMP"/>
    <property type="match status" value="3"/>
</dbReference>
<dbReference type="GO" id="GO:0004622">
    <property type="term" value="F:phosphatidylcholine lysophospholipase activity"/>
    <property type="evidence" value="ECO:0007669"/>
    <property type="project" value="UniProtKB-ARBA"/>
</dbReference>
<comment type="function">
    <text evidence="10">Lipolytic acyl hydrolase (LAH).</text>
</comment>
<evidence type="ECO:0000256" key="7">
    <source>
        <dbReference type="ARBA" id="ARBA00023098"/>
    </source>
</evidence>
<dbReference type="SUPFAM" id="SSF51206">
    <property type="entry name" value="cAMP-binding domain-like"/>
    <property type="match status" value="3"/>
</dbReference>
<evidence type="ECO:0000256" key="4">
    <source>
        <dbReference type="ARBA" id="ARBA00022801"/>
    </source>
</evidence>
<feature type="region of interest" description="Disordered" evidence="11">
    <location>
        <begin position="366"/>
        <end position="387"/>
    </location>
</feature>
<feature type="compositionally biased region" description="Polar residues" evidence="11">
    <location>
        <begin position="1672"/>
        <end position="1687"/>
    </location>
</feature>
<dbReference type="Gene3D" id="3.40.1090.10">
    <property type="entry name" value="Cytosolic phospholipase A2 catalytic domain"/>
    <property type="match status" value="2"/>
</dbReference>
<evidence type="ECO:0000256" key="6">
    <source>
        <dbReference type="ARBA" id="ARBA00022989"/>
    </source>
</evidence>
<keyword evidence="15" id="KW-1185">Reference proteome</keyword>
<feature type="domain" description="Cyclic nucleotide-binding" evidence="12">
    <location>
        <begin position="150"/>
        <end position="254"/>
    </location>
</feature>
<dbReference type="InterPro" id="IPR016035">
    <property type="entry name" value="Acyl_Trfase/lysoPLipase"/>
</dbReference>
<keyword evidence="4 9" id="KW-0378">Hydrolase</keyword>
<dbReference type="Pfam" id="PF24179">
    <property type="entry name" value="NTE_Ploop"/>
    <property type="match status" value="2"/>
</dbReference>